<dbReference type="EMBL" id="JABEZZ010000008">
    <property type="protein sequence ID" value="MBA0592253.1"/>
    <property type="molecule type" value="Genomic_DNA"/>
</dbReference>
<evidence type="ECO:0000313" key="1">
    <source>
        <dbReference type="EMBL" id="MBA0592253.1"/>
    </source>
</evidence>
<reference evidence="1 2" key="1">
    <citation type="journal article" date="2019" name="Genome Biol. Evol.">
        <title>Insights into the evolution of the New World diploid cottons (Gossypium, subgenus Houzingenia) based on genome sequencing.</title>
        <authorList>
            <person name="Grover C.E."/>
            <person name="Arick M.A. 2nd"/>
            <person name="Thrash A."/>
            <person name="Conover J.L."/>
            <person name="Sanders W.S."/>
            <person name="Peterson D.G."/>
            <person name="Frelichowski J.E."/>
            <person name="Scheffler J.A."/>
            <person name="Scheffler B.E."/>
            <person name="Wendel J.F."/>
        </authorList>
    </citation>
    <scope>NUCLEOTIDE SEQUENCE [LARGE SCALE GENOMIC DNA]</scope>
    <source>
        <strain evidence="1">8</strain>
        <tissue evidence="1">Leaf</tissue>
    </source>
</reference>
<proteinExistence type="predicted"/>
<name>A0A7J8PT38_GOSRA</name>
<gene>
    <name evidence="1" type="ORF">Gorai_009237</name>
</gene>
<dbReference type="Proteomes" id="UP000593578">
    <property type="component" value="Unassembled WGS sequence"/>
</dbReference>
<comment type="caution">
    <text evidence="1">The sequence shown here is derived from an EMBL/GenBank/DDBJ whole genome shotgun (WGS) entry which is preliminary data.</text>
</comment>
<accession>A0A7J8PT38</accession>
<organism evidence="1 2">
    <name type="scientific">Gossypium raimondii</name>
    <name type="common">Peruvian cotton</name>
    <name type="synonym">Gossypium klotzschianum subsp. raimondii</name>
    <dbReference type="NCBI Taxonomy" id="29730"/>
    <lineage>
        <taxon>Eukaryota</taxon>
        <taxon>Viridiplantae</taxon>
        <taxon>Streptophyta</taxon>
        <taxon>Embryophyta</taxon>
        <taxon>Tracheophyta</taxon>
        <taxon>Spermatophyta</taxon>
        <taxon>Magnoliopsida</taxon>
        <taxon>eudicotyledons</taxon>
        <taxon>Gunneridae</taxon>
        <taxon>Pentapetalae</taxon>
        <taxon>rosids</taxon>
        <taxon>malvids</taxon>
        <taxon>Malvales</taxon>
        <taxon>Malvaceae</taxon>
        <taxon>Malvoideae</taxon>
        <taxon>Gossypium</taxon>
    </lineage>
</organism>
<dbReference type="AlphaFoldDB" id="A0A7J8PT38"/>
<evidence type="ECO:0008006" key="3">
    <source>
        <dbReference type="Google" id="ProtNLM"/>
    </source>
</evidence>
<evidence type="ECO:0000313" key="2">
    <source>
        <dbReference type="Proteomes" id="UP000593578"/>
    </source>
</evidence>
<sequence length="182" mass="20993">MEKEMPELNIEDGEDEVLLLPIDSRIQKSMFDHCLVGAPWTFNNHLLIIDRLEDNEDLMQVPLVFSTFWVQVHDLSPGHNDKFCPVRLNKRGEDLEMGWNLNLKLQSRMTITMNSVWLHEEGDDENKKTNRFQHSVRNNLGKGIKRDAGTNIHPILGLNLEVFPNQESLTKVGHSKKLGGWI</sequence>
<protein>
    <recommendedName>
        <fullName evidence="3">DUF4283 domain-containing protein</fullName>
    </recommendedName>
</protein>